<organism evidence="9 10">
    <name type="scientific">Actinoplanes sandaracinus</name>
    <dbReference type="NCBI Taxonomy" id="3045177"/>
    <lineage>
        <taxon>Bacteria</taxon>
        <taxon>Bacillati</taxon>
        <taxon>Actinomycetota</taxon>
        <taxon>Actinomycetes</taxon>
        <taxon>Micromonosporales</taxon>
        <taxon>Micromonosporaceae</taxon>
        <taxon>Actinoplanes</taxon>
    </lineage>
</organism>
<dbReference type="PANTHER" id="PTHR30151">
    <property type="entry name" value="ALKANE SULFONATE ABC TRANSPORTER-RELATED, MEMBRANE SUBUNIT"/>
    <property type="match status" value="1"/>
</dbReference>
<evidence type="ECO:0000256" key="5">
    <source>
        <dbReference type="ARBA" id="ARBA00022989"/>
    </source>
</evidence>
<gene>
    <name evidence="9" type="ORF">QLQ12_37545</name>
</gene>
<evidence type="ECO:0000256" key="4">
    <source>
        <dbReference type="ARBA" id="ARBA00022692"/>
    </source>
</evidence>
<keyword evidence="10" id="KW-1185">Reference proteome</keyword>
<keyword evidence="2 7" id="KW-0813">Transport</keyword>
<dbReference type="InterPro" id="IPR000515">
    <property type="entry name" value="MetI-like"/>
</dbReference>
<evidence type="ECO:0000256" key="2">
    <source>
        <dbReference type="ARBA" id="ARBA00022448"/>
    </source>
</evidence>
<dbReference type="InterPro" id="IPR035906">
    <property type="entry name" value="MetI-like_sf"/>
</dbReference>
<dbReference type="PANTHER" id="PTHR30151:SF0">
    <property type="entry name" value="ABC TRANSPORTER PERMEASE PROTEIN MJ0413-RELATED"/>
    <property type="match status" value="1"/>
</dbReference>
<feature type="transmembrane region" description="Helical" evidence="7">
    <location>
        <begin position="251"/>
        <end position="269"/>
    </location>
</feature>
<dbReference type="EMBL" id="JASCTH010000032">
    <property type="protein sequence ID" value="MDI6104313.1"/>
    <property type="molecule type" value="Genomic_DNA"/>
</dbReference>
<evidence type="ECO:0000259" key="8">
    <source>
        <dbReference type="PROSITE" id="PS50928"/>
    </source>
</evidence>
<comment type="similarity">
    <text evidence="7">Belongs to the binding-protein-dependent transport system permease family.</text>
</comment>
<name>A0ABT6WX42_9ACTN</name>
<dbReference type="Proteomes" id="UP001241758">
    <property type="component" value="Unassembled WGS sequence"/>
</dbReference>
<dbReference type="SUPFAM" id="SSF161098">
    <property type="entry name" value="MetI-like"/>
    <property type="match status" value="1"/>
</dbReference>
<feature type="transmembrane region" description="Helical" evidence="7">
    <location>
        <begin position="35"/>
        <end position="55"/>
    </location>
</feature>
<keyword evidence="3" id="KW-1003">Cell membrane</keyword>
<dbReference type="Pfam" id="PF00528">
    <property type="entry name" value="BPD_transp_1"/>
    <property type="match status" value="1"/>
</dbReference>
<evidence type="ECO:0000256" key="3">
    <source>
        <dbReference type="ARBA" id="ARBA00022475"/>
    </source>
</evidence>
<feature type="domain" description="ABC transmembrane type-1" evidence="8">
    <location>
        <begin position="89"/>
        <end position="269"/>
    </location>
</feature>
<reference evidence="9 10" key="1">
    <citation type="submission" date="2023-05" db="EMBL/GenBank/DDBJ databases">
        <title>Actinoplanes sp. NEAU-A12 genome sequencing.</title>
        <authorList>
            <person name="Wang Z.-S."/>
        </authorList>
    </citation>
    <scope>NUCLEOTIDE SEQUENCE [LARGE SCALE GENOMIC DNA]</scope>
    <source>
        <strain evidence="9 10">NEAU-A12</strain>
    </source>
</reference>
<keyword evidence="5 7" id="KW-1133">Transmembrane helix</keyword>
<feature type="transmembrane region" description="Helical" evidence="7">
    <location>
        <begin position="96"/>
        <end position="118"/>
    </location>
</feature>
<dbReference type="RefSeq" id="WP_282765677.1">
    <property type="nucleotide sequence ID" value="NZ_JASCTH010000032.1"/>
</dbReference>
<feature type="transmembrane region" description="Helical" evidence="7">
    <location>
        <begin position="212"/>
        <end position="231"/>
    </location>
</feature>
<comment type="subcellular location">
    <subcellularLocation>
        <location evidence="1 7">Cell membrane</location>
        <topology evidence="1 7">Multi-pass membrane protein</topology>
    </subcellularLocation>
</comment>
<evidence type="ECO:0000256" key="6">
    <source>
        <dbReference type="ARBA" id="ARBA00023136"/>
    </source>
</evidence>
<protein>
    <submittedName>
        <fullName evidence="9">ABC transporter permease</fullName>
    </submittedName>
</protein>
<keyword evidence="4 7" id="KW-0812">Transmembrane</keyword>
<proteinExistence type="inferred from homology"/>
<evidence type="ECO:0000256" key="7">
    <source>
        <dbReference type="RuleBase" id="RU363032"/>
    </source>
</evidence>
<evidence type="ECO:0000313" key="9">
    <source>
        <dbReference type="EMBL" id="MDI6104313.1"/>
    </source>
</evidence>
<evidence type="ECO:0000313" key="10">
    <source>
        <dbReference type="Proteomes" id="UP001241758"/>
    </source>
</evidence>
<dbReference type="CDD" id="cd06261">
    <property type="entry name" value="TM_PBP2"/>
    <property type="match status" value="1"/>
</dbReference>
<comment type="caution">
    <text evidence="9">The sequence shown here is derived from an EMBL/GenBank/DDBJ whole genome shotgun (WGS) entry which is preliminary data.</text>
</comment>
<evidence type="ECO:0000256" key="1">
    <source>
        <dbReference type="ARBA" id="ARBA00004651"/>
    </source>
</evidence>
<sequence>MSLGHATPATGELSTARRAVQPVRRHQLFHQPSRTAFWIWGSAVMAALGIVWFGVTALEFANPYFLPSPGAVWTAGYEMASTGQLWADTSESMRRIVIGFLISTALALPIGLLMGSVGRFEAALEPFIDFVRYMPAVAFVPLTIVWFGVDEGQKYSIIFIGTFFQQALMIMDNVKRTPLDYVRVGETLGLGTTKLLRRIVLPSSGPAIWDTLRISFGWAWTWLVVAELVAARDGLGQRIVVSQRYFDTDRIFFLIGLIGVIGLVLDQLFKIAGRALFRWSSTERG</sequence>
<feature type="transmembrane region" description="Helical" evidence="7">
    <location>
        <begin position="130"/>
        <end position="149"/>
    </location>
</feature>
<accession>A0ABT6WX42</accession>
<dbReference type="PROSITE" id="PS50928">
    <property type="entry name" value="ABC_TM1"/>
    <property type="match status" value="1"/>
</dbReference>
<keyword evidence="6 7" id="KW-0472">Membrane</keyword>
<dbReference type="Gene3D" id="1.10.3720.10">
    <property type="entry name" value="MetI-like"/>
    <property type="match status" value="1"/>
</dbReference>